<dbReference type="Pfam" id="PF01135">
    <property type="entry name" value="PCMT"/>
    <property type="match status" value="1"/>
</dbReference>
<evidence type="ECO:0000256" key="5">
    <source>
        <dbReference type="ARBA" id="ARBA00022490"/>
    </source>
</evidence>
<evidence type="ECO:0000256" key="10">
    <source>
        <dbReference type="ARBA" id="ARBA00031323"/>
    </source>
</evidence>
<keyword evidence="5" id="KW-0963">Cytoplasm</keyword>
<evidence type="ECO:0000313" key="12">
    <source>
        <dbReference type="EMBL" id="OHA14590.1"/>
    </source>
</evidence>
<keyword evidence="6" id="KW-0489">Methyltransferase</keyword>
<dbReference type="Gene3D" id="3.40.50.150">
    <property type="entry name" value="Vaccinia Virus protein VP39"/>
    <property type="match status" value="1"/>
</dbReference>
<dbReference type="SUPFAM" id="SSF53335">
    <property type="entry name" value="S-adenosyl-L-methionine-dependent methyltransferases"/>
    <property type="match status" value="1"/>
</dbReference>
<dbReference type="InterPro" id="IPR000682">
    <property type="entry name" value="PCMT"/>
</dbReference>
<name>A0A1G2LSI3_9BACT</name>
<dbReference type="GO" id="GO:0032259">
    <property type="term" value="P:methylation"/>
    <property type="evidence" value="ECO:0007669"/>
    <property type="project" value="UniProtKB-KW"/>
</dbReference>
<gene>
    <name evidence="12" type="ORF">A3G49_05355</name>
</gene>
<dbReference type="GO" id="GO:0004719">
    <property type="term" value="F:protein-L-isoaspartate (D-aspartate) O-methyltransferase activity"/>
    <property type="evidence" value="ECO:0007669"/>
    <property type="project" value="UniProtKB-EC"/>
</dbReference>
<reference evidence="12 13" key="1">
    <citation type="journal article" date="2016" name="Nat. Commun.">
        <title>Thousands of microbial genomes shed light on interconnected biogeochemical processes in an aquifer system.</title>
        <authorList>
            <person name="Anantharaman K."/>
            <person name="Brown C.T."/>
            <person name="Hug L.A."/>
            <person name="Sharon I."/>
            <person name="Castelle C.J."/>
            <person name="Probst A.J."/>
            <person name="Thomas B.C."/>
            <person name="Singh A."/>
            <person name="Wilkins M.J."/>
            <person name="Karaoz U."/>
            <person name="Brodie E.L."/>
            <person name="Williams K.H."/>
            <person name="Hubbard S.S."/>
            <person name="Banfield J.F."/>
        </authorList>
    </citation>
    <scope>NUCLEOTIDE SEQUENCE [LARGE SCALE GENOMIC DNA]</scope>
</reference>
<evidence type="ECO:0000256" key="8">
    <source>
        <dbReference type="ARBA" id="ARBA00022691"/>
    </source>
</evidence>
<evidence type="ECO:0000256" key="9">
    <source>
        <dbReference type="ARBA" id="ARBA00030757"/>
    </source>
</evidence>
<dbReference type="EC" id="2.1.1.77" evidence="3"/>
<evidence type="ECO:0000256" key="11">
    <source>
        <dbReference type="ARBA" id="ARBA00031350"/>
    </source>
</evidence>
<dbReference type="EMBL" id="MHQY01000005">
    <property type="protein sequence ID" value="OHA14590.1"/>
    <property type="molecule type" value="Genomic_DNA"/>
</dbReference>
<comment type="caution">
    <text evidence="12">The sequence shown here is derived from an EMBL/GenBank/DDBJ whole genome shotgun (WGS) entry which is preliminary data.</text>
</comment>
<proteinExistence type="inferred from homology"/>
<dbReference type="InterPro" id="IPR029063">
    <property type="entry name" value="SAM-dependent_MTases_sf"/>
</dbReference>
<organism evidence="12 13">
    <name type="scientific">Candidatus Sungbacteria bacterium RIFCSPLOWO2_12_FULL_41_11</name>
    <dbReference type="NCBI Taxonomy" id="1802286"/>
    <lineage>
        <taxon>Bacteria</taxon>
        <taxon>Candidatus Sungiibacteriota</taxon>
    </lineage>
</organism>
<comment type="similarity">
    <text evidence="2">Belongs to the methyltransferase superfamily. L-isoaspartyl/D-aspartyl protein methyltransferase family.</text>
</comment>
<dbReference type="PANTHER" id="PTHR11579:SF0">
    <property type="entry name" value="PROTEIN-L-ISOASPARTATE(D-ASPARTATE) O-METHYLTRANSFERASE"/>
    <property type="match status" value="1"/>
</dbReference>
<evidence type="ECO:0000313" key="13">
    <source>
        <dbReference type="Proteomes" id="UP000177171"/>
    </source>
</evidence>
<evidence type="ECO:0000256" key="4">
    <source>
        <dbReference type="ARBA" id="ARBA00013346"/>
    </source>
</evidence>
<dbReference type="AlphaFoldDB" id="A0A1G2LSI3"/>
<keyword evidence="8" id="KW-0949">S-adenosyl-L-methionine</keyword>
<sequence>MNKNILTQELIDSGYLKTQRIIDAFKNIDRADFILEKYKNEAYENYPLPILGSQTISQPLTVAFMLELLDPKPGEKILDIGAGSGWQSSLLAYIVKKFQIQNSKSQINSKIEVQNSKHGLVVAVERIKELCDFAKTNIEKYKFISNGIVKFYCEDATAGLPPEGPFDKIIAAAAASREIPEEWKNQLKPGGKIVAPINGSIWLFEETLTEEWNEKEFPGFSFVPLVNNRPVAY</sequence>
<evidence type="ECO:0000256" key="7">
    <source>
        <dbReference type="ARBA" id="ARBA00022679"/>
    </source>
</evidence>
<evidence type="ECO:0000256" key="1">
    <source>
        <dbReference type="ARBA" id="ARBA00004496"/>
    </source>
</evidence>
<evidence type="ECO:0000256" key="2">
    <source>
        <dbReference type="ARBA" id="ARBA00005369"/>
    </source>
</evidence>
<protein>
    <recommendedName>
        <fullName evidence="4">Protein-L-isoaspartate O-methyltransferase</fullName>
        <ecNumber evidence="3">2.1.1.77</ecNumber>
    </recommendedName>
    <alternativeName>
        <fullName evidence="11">L-isoaspartyl protein carboxyl methyltransferase</fullName>
    </alternativeName>
    <alternativeName>
        <fullName evidence="9">Protein L-isoaspartyl methyltransferase</fullName>
    </alternativeName>
    <alternativeName>
        <fullName evidence="10">Protein-beta-aspartate methyltransferase</fullName>
    </alternativeName>
</protein>
<dbReference type="GO" id="GO:0005737">
    <property type="term" value="C:cytoplasm"/>
    <property type="evidence" value="ECO:0007669"/>
    <property type="project" value="UniProtKB-SubCell"/>
</dbReference>
<evidence type="ECO:0000256" key="6">
    <source>
        <dbReference type="ARBA" id="ARBA00022603"/>
    </source>
</evidence>
<accession>A0A1G2LSI3</accession>
<comment type="subcellular location">
    <subcellularLocation>
        <location evidence="1">Cytoplasm</location>
    </subcellularLocation>
</comment>
<dbReference type="PANTHER" id="PTHR11579">
    <property type="entry name" value="PROTEIN-L-ISOASPARTATE O-METHYLTRANSFERASE"/>
    <property type="match status" value="1"/>
</dbReference>
<dbReference type="Proteomes" id="UP000177171">
    <property type="component" value="Unassembled WGS sequence"/>
</dbReference>
<keyword evidence="7" id="KW-0808">Transferase</keyword>
<evidence type="ECO:0000256" key="3">
    <source>
        <dbReference type="ARBA" id="ARBA00011890"/>
    </source>
</evidence>
<dbReference type="CDD" id="cd02440">
    <property type="entry name" value="AdoMet_MTases"/>
    <property type="match status" value="1"/>
</dbReference>